<reference evidence="1" key="1">
    <citation type="submission" date="2022-07" db="EMBL/GenBank/DDBJ databases">
        <title>Phylogenomic reconstructions and comparative analyses of Kickxellomycotina fungi.</title>
        <authorList>
            <person name="Reynolds N.K."/>
            <person name="Stajich J.E."/>
            <person name="Barry K."/>
            <person name="Grigoriev I.V."/>
            <person name="Crous P."/>
            <person name="Smith M.E."/>
        </authorList>
    </citation>
    <scope>NUCLEOTIDE SEQUENCE</scope>
    <source>
        <strain evidence="1">Benny 63K</strain>
    </source>
</reference>
<name>A0ACC1I7G1_9FUNG</name>
<keyword evidence="2" id="KW-1185">Reference proteome</keyword>
<evidence type="ECO:0000313" key="2">
    <source>
        <dbReference type="Proteomes" id="UP001150581"/>
    </source>
</evidence>
<protein>
    <submittedName>
        <fullName evidence="1">Mevalonate kinase</fullName>
        <ecNumber evidence="1">2.7.1.36</ecNumber>
    </submittedName>
</protein>
<gene>
    <name evidence="1" type="primary">ERG12_2</name>
    <name evidence="1" type="ORF">LPJ66_007952</name>
</gene>
<comment type="caution">
    <text evidence="1">The sequence shown here is derived from an EMBL/GenBank/DDBJ whole genome shotgun (WGS) entry which is preliminary data.</text>
</comment>
<organism evidence="1 2">
    <name type="scientific">Kickxella alabastrina</name>
    <dbReference type="NCBI Taxonomy" id="61397"/>
    <lineage>
        <taxon>Eukaryota</taxon>
        <taxon>Fungi</taxon>
        <taxon>Fungi incertae sedis</taxon>
        <taxon>Zoopagomycota</taxon>
        <taxon>Kickxellomycotina</taxon>
        <taxon>Kickxellomycetes</taxon>
        <taxon>Kickxellales</taxon>
        <taxon>Kickxellaceae</taxon>
        <taxon>Kickxella</taxon>
    </lineage>
</organism>
<dbReference type="Proteomes" id="UP001150581">
    <property type="component" value="Unassembled WGS sequence"/>
</dbReference>
<keyword evidence="1" id="KW-0808">Transferase</keyword>
<evidence type="ECO:0000313" key="1">
    <source>
        <dbReference type="EMBL" id="KAJ1889588.1"/>
    </source>
</evidence>
<dbReference type="EMBL" id="JANBPG010001515">
    <property type="protein sequence ID" value="KAJ1889588.1"/>
    <property type="molecule type" value="Genomic_DNA"/>
</dbReference>
<dbReference type="EC" id="2.7.1.36" evidence="1"/>
<proteinExistence type="predicted"/>
<sequence>MLAAPSNPIPQWPPFVASAPGKAILFGEHAVVYGKAAVAGSLSMRAYALVTPRTDGLMRLCLPDIDIDTTLGALPSAAAIASLAHPGDVATLLSAALLPQEGPGRTAMLTFAYLAGALLPASVRQSGLTLCVRSLVPVGAGLGSSAAFSVSLAAALLRLGGRVSAADSAEERQLVDQWAFRGEQVAHGTPSGIDNAVATHGGFLAYTRGSSPRQLGAAHPTRVVICDTRVPKSTRALVAGVRALRDQHPAAIDSIMDAIGALAEDAAQRFADPSAERLEDHLRGAVALNHALLAALGVSHPALERMRVISAAHKMPAKLTGAGGGGCALALVPQAGAASEVAAVCAELAAEGFACYPTVVGGAGIECAARVGAESVAAWVERVAGGGCEDLADAFAALSADALAELAPPVLRKLIH</sequence>
<keyword evidence="1" id="KW-0418">Kinase</keyword>
<accession>A0ACC1I7G1</accession>